<evidence type="ECO:0000259" key="3">
    <source>
        <dbReference type="Pfam" id="PF00472"/>
    </source>
</evidence>
<reference evidence="4 5" key="1">
    <citation type="submission" date="2016-10" db="EMBL/GenBank/DDBJ databases">
        <authorList>
            <person name="de Groot N.N."/>
        </authorList>
    </citation>
    <scope>NUCLEOTIDE SEQUENCE [LARGE SCALE GENOMIC DNA]</scope>
    <source>
        <strain evidence="4 5">DSM 23581</strain>
    </source>
</reference>
<evidence type="ECO:0000313" key="4">
    <source>
        <dbReference type="EMBL" id="SEA60771.1"/>
    </source>
</evidence>
<gene>
    <name evidence="4" type="ORF">SAMN05421540_10848</name>
</gene>
<dbReference type="PANTHER" id="PTHR47814:SF1">
    <property type="entry name" value="PEPTIDYL-TRNA HYDROLASE ARFB"/>
    <property type="match status" value="1"/>
</dbReference>
<dbReference type="Gene3D" id="3.30.160.20">
    <property type="match status" value="1"/>
</dbReference>
<dbReference type="AlphaFoldDB" id="A0A1H4CK03"/>
<dbReference type="EMBL" id="FNQF01000008">
    <property type="protein sequence ID" value="SEA60771.1"/>
    <property type="molecule type" value="Genomic_DNA"/>
</dbReference>
<feature type="domain" description="Prokaryotic-type class I peptide chain release factors" evidence="3">
    <location>
        <begin position="8"/>
        <end position="131"/>
    </location>
</feature>
<feature type="region of interest" description="Disordered" evidence="2">
    <location>
        <begin position="98"/>
        <end position="136"/>
    </location>
</feature>
<organism evidence="4 5">
    <name type="scientific">Psychroflexus halocasei</name>
    <dbReference type="NCBI Taxonomy" id="908615"/>
    <lineage>
        <taxon>Bacteria</taxon>
        <taxon>Pseudomonadati</taxon>
        <taxon>Bacteroidota</taxon>
        <taxon>Flavobacteriia</taxon>
        <taxon>Flavobacteriales</taxon>
        <taxon>Flavobacteriaceae</taxon>
        <taxon>Psychroflexus</taxon>
    </lineage>
</organism>
<evidence type="ECO:0000256" key="2">
    <source>
        <dbReference type="SAM" id="MobiDB-lite"/>
    </source>
</evidence>
<dbReference type="STRING" id="908615.SAMN05421540_10848"/>
<dbReference type="Proteomes" id="UP000198820">
    <property type="component" value="Unassembled WGS sequence"/>
</dbReference>
<dbReference type="GO" id="GO:0004045">
    <property type="term" value="F:peptidyl-tRNA hydrolase activity"/>
    <property type="evidence" value="ECO:0007669"/>
    <property type="project" value="TreeGrafter"/>
</dbReference>
<dbReference type="GO" id="GO:0072344">
    <property type="term" value="P:rescue of stalled ribosome"/>
    <property type="evidence" value="ECO:0007669"/>
    <property type="project" value="TreeGrafter"/>
</dbReference>
<dbReference type="NCBIfam" id="NF006718">
    <property type="entry name" value="PRK09256.1"/>
    <property type="match status" value="1"/>
</dbReference>
<evidence type="ECO:0000313" key="5">
    <source>
        <dbReference type="Proteomes" id="UP000198820"/>
    </source>
</evidence>
<dbReference type="Pfam" id="PF00472">
    <property type="entry name" value="RF-1"/>
    <property type="match status" value="1"/>
</dbReference>
<proteinExistence type="inferred from homology"/>
<feature type="compositionally biased region" description="Basic residues" evidence="2">
    <location>
        <begin position="99"/>
        <end position="125"/>
    </location>
</feature>
<dbReference type="InterPro" id="IPR045853">
    <property type="entry name" value="Pep_chain_release_fac_I_sf"/>
</dbReference>
<feature type="compositionally biased region" description="Basic and acidic residues" evidence="2">
    <location>
        <begin position="126"/>
        <end position="136"/>
    </location>
</feature>
<protein>
    <submittedName>
        <fullName evidence="4">Ribosome-associated protein</fullName>
    </submittedName>
</protein>
<dbReference type="RefSeq" id="WP_093244534.1">
    <property type="nucleotide sequence ID" value="NZ_FNQF01000008.1"/>
</dbReference>
<dbReference type="GO" id="GO:0003747">
    <property type="term" value="F:translation release factor activity"/>
    <property type="evidence" value="ECO:0007669"/>
    <property type="project" value="InterPro"/>
</dbReference>
<dbReference type="PANTHER" id="PTHR47814">
    <property type="entry name" value="PEPTIDYL-TRNA HYDROLASE ARFB"/>
    <property type="match status" value="1"/>
</dbReference>
<comment type="similarity">
    <text evidence="1">Belongs to the prokaryotic/mitochondrial release factor family.</text>
</comment>
<keyword evidence="5" id="KW-1185">Reference proteome</keyword>
<name>A0A1H4CK03_9FLAO</name>
<sequence>MLKFDKNLLEREIDFQTSLSGGPGGQHVNKTETKVILKWNFESSEVLSEVHKGRVRQHLQRFIVQDDYLQMSSAETRSQHKNKKLVFELLMSHLEKAFQPKKKRKKTKPSKMQKLKRLQSKKKQSEKKSLRKKPDY</sequence>
<dbReference type="SUPFAM" id="SSF75620">
    <property type="entry name" value="Release factor"/>
    <property type="match status" value="1"/>
</dbReference>
<dbReference type="InterPro" id="IPR000352">
    <property type="entry name" value="Pep_chain_release_fac_I"/>
</dbReference>
<evidence type="ECO:0000256" key="1">
    <source>
        <dbReference type="ARBA" id="ARBA00010835"/>
    </source>
</evidence>
<dbReference type="GO" id="GO:0043022">
    <property type="term" value="F:ribosome binding"/>
    <property type="evidence" value="ECO:0007669"/>
    <property type="project" value="TreeGrafter"/>
</dbReference>
<accession>A0A1H4CK03</accession>